<evidence type="ECO:0000259" key="2">
    <source>
        <dbReference type="PROSITE" id="PS51831"/>
    </source>
</evidence>
<dbReference type="EMBL" id="BAAAES010000008">
    <property type="protein sequence ID" value="GAA0667124.1"/>
    <property type="molecule type" value="Genomic_DNA"/>
</dbReference>
<dbReference type="PROSITE" id="PS51831">
    <property type="entry name" value="HD"/>
    <property type="match status" value="1"/>
</dbReference>
<dbReference type="RefSeq" id="WP_163960166.1">
    <property type="nucleotide sequence ID" value="NZ_BAAAES010000008.1"/>
</dbReference>
<keyword evidence="4" id="KW-1185">Reference proteome</keyword>
<dbReference type="InterPro" id="IPR006261">
    <property type="entry name" value="dGTPase"/>
</dbReference>
<dbReference type="InterPro" id="IPR026875">
    <property type="entry name" value="PHydrolase_assoc_dom"/>
</dbReference>
<dbReference type="Pfam" id="PF13286">
    <property type="entry name" value="HD_assoc"/>
    <property type="match status" value="1"/>
</dbReference>
<dbReference type="NCBIfam" id="TIGR01353">
    <property type="entry name" value="dGTP_triPase"/>
    <property type="match status" value="1"/>
</dbReference>
<feature type="domain" description="HD" evidence="2">
    <location>
        <begin position="55"/>
        <end position="178"/>
    </location>
</feature>
<proteinExistence type="predicted"/>
<comment type="caution">
    <text evidence="3">The sequence shown here is derived from an EMBL/GenBank/DDBJ whole genome shotgun (WGS) entry which is preliminary data.</text>
</comment>
<dbReference type="PANTHER" id="PTHR11373">
    <property type="entry name" value="DEOXYNUCLEOSIDE TRIPHOSPHATE TRIPHOSPHOHYDROLASE"/>
    <property type="match status" value="1"/>
</dbReference>
<evidence type="ECO:0000313" key="4">
    <source>
        <dbReference type="Proteomes" id="UP001500238"/>
    </source>
</evidence>
<dbReference type="NCBIfam" id="NF041026">
    <property type="entry name" value="antiphage_dGTPase"/>
    <property type="match status" value="1"/>
</dbReference>
<dbReference type="Gene3D" id="1.10.3210.10">
    <property type="entry name" value="Hypothetical protein af1432"/>
    <property type="match status" value="1"/>
</dbReference>
<accession>A0ABN1HTN1</accession>
<keyword evidence="1" id="KW-0378">Hydrolase</keyword>
<dbReference type="SUPFAM" id="SSF109604">
    <property type="entry name" value="HD-domain/PDEase-like"/>
    <property type="match status" value="1"/>
</dbReference>
<dbReference type="PANTHER" id="PTHR11373:SF40">
    <property type="entry name" value="DEOXYGUANOSINETRIPHOSPHATE TRIPHOSPHOHYDROLASE-LIKE PROTEIN 2"/>
    <property type="match status" value="1"/>
</dbReference>
<name>A0ABN1HTN1_9SPHN</name>
<dbReference type="Pfam" id="PF01966">
    <property type="entry name" value="HD"/>
    <property type="match status" value="1"/>
</dbReference>
<dbReference type="InterPro" id="IPR003607">
    <property type="entry name" value="HD/PDEase_dom"/>
</dbReference>
<protein>
    <submittedName>
        <fullName evidence="3">Anti-phage deoxyguanosine triphosphatase</fullName>
    </submittedName>
</protein>
<evidence type="ECO:0000313" key="3">
    <source>
        <dbReference type="EMBL" id="GAA0667124.1"/>
    </source>
</evidence>
<evidence type="ECO:0000256" key="1">
    <source>
        <dbReference type="ARBA" id="ARBA00022801"/>
    </source>
</evidence>
<dbReference type="InterPro" id="IPR050135">
    <property type="entry name" value="dGTPase-like"/>
</dbReference>
<dbReference type="CDD" id="cd00077">
    <property type="entry name" value="HDc"/>
    <property type="match status" value="1"/>
</dbReference>
<dbReference type="SMART" id="SM00471">
    <property type="entry name" value="HDc"/>
    <property type="match status" value="1"/>
</dbReference>
<dbReference type="NCBIfam" id="NF003701">
    <property type="entry name" value="PRK05318.1"/>
    <property type="match status" value="1"/>
</dbReference>
<organism evidence="3 4">
    <name type="scientific">Sphingomonas insulae</name>
    <dbReference type="NCBI Taxonomy" id="424800"/>
    <lineage>
        <taxon>Bacteria</taxon>
        <taxon>Pseudomonadati</taxon>
        <taxon>Pseudomonadota</taxon>
        <taxon>Alphaproteobacteria</taxon>
        <taxon>Sphingomonadales</taxon>
        <taxon>Sphingomonadaceae</taxon>
        <taxon>Sphingomonas</taxon>
    </lineage>
</organism>
<dbReference type="InterPro" id="IPR006674">
    <property type="entry name" value="HD_domain"/>
</dbReference>
<reference evidence="3 4" key="1">
    <citation type="journal article" date="2019" name="Int. J. Syst. Evol. Microbiol.">
        <title>The Global Catalogue of Microorganisms (GCM) 10K type strain sequencing project: providing services to taxonomists for standard genome sequencing and annotation.</title>
        <authorList>
            <consortium name="The Broad Institute Genomics Platform"/>
            <consortium name="The Broad Institute Genome Sequencing Center for Infectious Disease"/>
            <person name="Wu L."/>
            <person name="Ma J."/>
        </authorList>
    </citation>
    <scope>NUCLEOTIDE SEQUENCE [LARGE SCALE GENOMIC DNA]</scope>
    <source>
        <strain evidence="3 4">JCM 14603</strain>
    </source>
</reference>
<sequence>MFWTERRSGRLRHLDDARSEYGIDYARVVHSGSFRRLQGKTQILALGDDDFYRTRLTHSMEVAQVAEGVVQQLRHSGAMAGSDDLLPSTSLISAIGLAHDIGHPPFGHGGELALNYCMRDAGGFEGNAQTLRILARLEGYDADHGADLTRRTLLGTLKYPVVRNAALNAVLVPALDPGPTTFAPLDRASCKPVKAYYEEEADVVSWILAPLPAADRTRFEELRAGESGHGRTRHKSFDCSIMDVADDIAYGVHDLEDAIALGLVGRDCFQERLDPTRCETLVSALRDRPLGTGGYDGFLDALFGDPGARKRAIGRLVHHFLRAVSLKVEDSFETPLLSLRALLRPDDRALLDDLQSLVVTEVIESPGVQHLEFKGQRMVVAVFEAMASDPRRLLPTSVHIDYEKAGRSKRVICDYVASMTDGSLLKTYERLFSPRMGSVFDRL</sequence>
<dbReference type="Proteomes" id="UP001500238">
    <property type="component" value="Unassembled WGS sequence"/>
</dbReference>
<gene>
    <name evidence="3" type="ORF">GCM10009102_16370</name>
</gene>